<sequence>MARLTLRQKAERVLKLLLALRTNEIAAALVAHGFTDADLAEGWRLLQGLTRPRLDIDVRPSAPEPDLITALDGWENRWFPIAAATLKRRHPEVHAWMFRNLGQTEGAAVVVSVGTFVERWDQLARRKDKGGPERDGREARKLLARRGITREVVDEARELLARAEKVEPAADRSPADPDHDGEQAEADLWAWYLEWSAVVRSAVQDRKLLRELGYRRPSGRPSGGTTPIAQPPRGSIQRRADQSDSPPRPRPTRARASAGRRPR</sequence>
<accession>A0A150P213</accession>
<reference evidence="2 3" key="1">
    <citation type="submission" date="2014-02" db="EMBL/GenBank/DDBJ databases">
        <title>The small core and large imbalanced accessory genome model reveals a collaborative survival strategy of Sorangium cellulosum strains in nature.</title>
        <authorList>
            <person name="Han K."/>
            <person name="Peng R."/>
            <person name="Blom J."/>
            <person name="Li Y.-Z."/>
        </authorList>
    </citation>
    <scope>NUCLEOTIDE SEQUENCE [LARGE SCALE GENOMIC DNA]</scope>
    <source>
        <strain evidence="2 3">So0157-18</strain>
    </source>
</reference>
<dbReference type="EMBL" id="JELX01004315">
    <property type="protein sequence ID" value="KYF48994.1"/>
    <property type="molecule type" value="Genomic_DNA"/>
</dbReference>
<evidence type="ECO:0000256" key="1">
    <source>
        <dbReference type="SAM" id="MobiDB-lite"/>
    </source>
</evidence>
<evidence type="ECO:0000313" key="3">
    <source>
        <dbReference type="Proteomes" id="UP000075604"/>
    </source>
</evidence>
<gene>
    <name evidence="2" type="ORF">BE04_01455</name>
</gene>
<name>A0A150P213_SORCE</name>
<dbReference type="Proteomes" id="UP000075604">
    <property type="component" value="Unassembled WGS sequence"/>
</dbReference>
<evidence type="ECO:0000313" key="2">
    <source>
        <dbReference type="EMBL" id="KYF48994.1"/>
    </source>
</evidence>
<organism evidence="2 3">
    <name type="scientific">Sorangium cellulosum</name>
    <name type="common">Polyangium cellulosum</name>
    <dbReference type="NCBI Taxonomy" id="56"/>
    <lineage>
        <taxon>Bacteria</taxon>
        <taxon>Pseudomonadati</taxon>
        <taxon>Myxococcota</taxon>
        <taxon>Polyangia</taxon>
        <taxon>Polyangiales</taxon>
        <taxon>Polyangiaceae</taxon>
        <taxon>Sorangium</taxon>
    </lineage>
</organism>
<feature type="region of interest" description="Disordered" evidence="1">
    <location>
        <begin position="212"/>
        <end position="263"/>
    </location>
</feature>
<dbReference type="AlphaFoldDB" id="A0A150P213"/>
<feature type="compositionally biased region" description="Basic residues" evidence="1">
    <location>
        <begin position="250"/>
        <end position="263"/>
    </location>
</feature>
<feature type="compositionally biased region" description="Low complexity" evidence="1">
    <location>
        <begin position="215"/>
        <end position="227"/>
    </location>
</feature>
<comment type="caution">
    <text evidence="2">The sequence shown here is derived from an EMBL/GenBank/DDBJ whole genome shotgun (WGS) entry which is preliminary data.</text>
</comment>
<protein>
    <submittedName>
        <fullName evidence="2">Uncharacterized protein</fullName>
    </submittedName>
</protein>
<proteinExistence type="predicted"/>